<proteinExistence type="predicted"/>
<keyword evidence="1" id="KW-0687">Ribonucleoprotein</keyword>
<comment type="caution">
    <text evidence="1">The sequence shown here is derived from an EMBL/GenBank/DDBJ whole genome shotgun (WGS) entry which is preliminary data.</text>
</comment>
<gene>
    <name evidence="1" type="ORF">AKO1_010875</name>
</gene>
<reference evidence="1 2" key="1">
    <citation type="submission" date="2024-03" db="EMBL/GenBank/DDBJ databases">
        <title>The Acrasis kona genome and developmental transcriptomes reveal deep origins of eukaryotic multicellular pathways.</title>
        <authorList>
            <person name="Sheikh S."/>
            <person name="Fu C.-J."/>
            <person name="Brown M.W."/>
            <person name="Baldauf S.L."/>
        </authorList>
    </citation>
    <scope>NUCLEOTIDE SEQUENCE [LARGE SCALE GENOMIC DNA]</scope>
    <source>
        <strain evidence="1 2">ATCC MYA-3509</strain>
    </source>
</reference>
<keyword evidence="2" id="KW-1185">Reference proteome</keyword>
<accession>A0AAW2YKH8</accession>
<dbReference type="GO" id="GO:0005840">
    <property type="term" value="C:ribosome"/>
    <property type="evidence" value="ECO:0007669"/>
    <property type="project" value="UniProtKB-KW"/>
</dbReference>
<organism evidence="1 2">
    <name type="scientific">Acrasis kona</name>
    <dbReference type="NCBI Taxonomy" id="1008807"/>
    <lineage>
        <taxon>Eukaryota</taxon>
        <taxon>Discoba</taxon>
        <taxon>Heterolobosea</taxon>
        <taxon>Tetramitia</taxon>
        <taxon>Eutetramitia</taxon>
        <taxon>Acrasidae</taxon>
        <taxon>Acrasis</taxon>
    </lineage>
</organism>
<keyword evidence="1" id="KW-0689">Ribosomal protein</keyword>
<evidence type="ECO:0000313" key="1">
    <source>
        <dbReference type="EMBL" id="KAL0477519.1"/>
    </source>
</evidence>
<protein>
    <submittedName>
        <fullName evidence="1">Ribosomal protein L36</fullName>
    </submittedName>
</protein>
<sequence length="61" mass="7404">MSHQPESIEQEIKEIDSFFANERKRKDHQRYGKNNIERIKKEIEDITSNNVKPTHMHTRLK</sequence>
<dbReference type="EMBL" id="JAOPGA020000191">
    <property type="protein sequence ID" value="KAL0477519.1"/>
    <property type="molecule type" value="Genomic_DNA"/>
</dbReference>
<dbReference type="AlphaFoldDB" id="A0AAW2YKH8"/>
<evidence type="ECO:0000313" key="2">
    <source>
        <dbReference type="Proteomes" id="UP001431209"/>
    </source>
</evidence>
<dbReference type="Proteomes" id="UP001431209">
    <property type="component" value="Unassembled WGS sequence"/>
</dbReference>
<name>A0AAW2YKH8_9EUKA</name>